<dbReference type="PANTHER" id="PTHR42973">
    <property type="entry name" value="BINDING OXIDOREDUCTASE, PUTATIVE (AFU_ORTHOLOGUE AFUA_1G17690)-RELATED"/>
    <property type="match status" value="1"/>
</dbReference>
<dbReference type="EMBL" id="KB932932">
    <property type="protein sequence ID" value="EOO02135.1"/>
    <property type="molecule type" value="Genomic_DNA"/>
</dbReference>
<evidence type="ECO:0000256" key="4">
    <source>
        <dbReference type="ARBA" id="ARBA00023002"/>
    </source>
</evidence>
<dbReference type="eggNOG" id="KOG1231">
    <property type="taxonomic scope" value="Eukaryota"/>
</dbReference>
<keyword evidence="2" id="KW-0285">Flavoprotein</keyword>
<evidence type="ECO:0000256" key="3">
    <source>
        <dbReference type="ARBA" id="ARBA00022827"/>
    </source>
</evidence>
<evidence type="ECO:0000259" key="5">
    <source>
        <dbReference type="PROSITE" id="PS51387"/>
    </source>
</evidence>
<evidence type="ECO:0000256" key="1">
    <source>
        <dbReference type="ARBA" id="ARBA00005466"/>
    </source>
</evidence>
<evidence type="ECO:0000313" key="6">
    <source>
        <dbReference type="EMBL" id="EOO02135.1"/>
    </source>
</evidence>
<dbReference type="PROSITE" id="PS51387">
    <property type="entry name" value="FAD_PCMH"/>
    <property type="match status" value="1"/>
</dbReference>
<feature type="domain" description="FAD-binding PCMH-type" evidence="5">
    <location>
        <begin position="52"/>
        <end position="230"/>
    </location>
</feature>
<keyword evidence="4" id="KW-0560">Oxidoreductase</keyword>
<dbReference type="InterPro" id="IPR050416">
    <property type="entry name" value="FAD-linked_Oxidoreductase"/>
</dbReference>
<dbReference type="GO" id="GO:0016491">
    <property type="term" value="F:oxidoreductase activity"/>
    <property type="evidence" value="ECO:0007669"/>
    <property type="project" value="UniProtKB-KW"/>
</dbReference>
<dbReference type="GeneID" id="19322601"/>
<dbReference type="PANTHER" id="PTHR42973:SF22">
    <property type="entry name" value="FAD-BINDING PCMH-TYPE DOMAIN-CONTAINING PROTEIN-RELATED"/>
    <property type="match status" value="1"/>
</dbReference>
<dbReference type="HOGENOM" id="CLU_018354_1_2_1"/>
<dbReference type="KEGG" id="tmn:UCRPA7_2360"/>
<dbReference type="SUPFAM" id="SSF56176">
    <property type="entry name" value="FAD-binding/transporter-associated domain-like"/>
    <property type="match status" value="1"/>
</dbReference>
<comment type="similarity">
    <text evidence="1">Belongs to the oxygen-dependent FAD-linked oxidoreductase family.</text>
</comment>
<protein>
    <submittedName>
        <fullName evidence="6">Putative fad binding domain-containing protein</fullName>
    </submittedName>
</protein>
<dbReference type="InterPro" id="IPR016169">
    <property type="entry name" value="FAD-bd_PCMH_sub2"/>
</dbReference>
<reference evidence="7" key="1">
    <citation type="journal article" date="2013" name="Genome Announc.">
        <title>Draft genome sequence of the ascomycete Phaeoacremonium aleophilum strain UCR-PA7, a causal agent of the esca disease complex in grapevines.</title>
        <authorList>
            <person name="Blanco-Ulate B."/>
            <person name="Rolshausen P."/>
            <person name="Cantu D."/>
        </authorList>
    </citation>
    <scope>NUCLEOTIDE SEQUENCE [LARGE SCALE GENOMIC DNA]</scope>
    <source>
        <strain evidence="7">UCR-PA7</strain>
    </source>
</reference>
<dbReference type="OrthoDB" id="2151789at2759"/>
<dbReference type="Gene3D" id="3.30.465.10">
    <property type="match status" value="1"/>
</dbReference>
<dbReference type="Pfam" id="PF01565">
    <property type="entry name" value="FAD_binding_4"/>
    <property type="match status" value="1"/>
</dbReference>
<dbReference type="AlphaFoldDB" id="R8BS64"/>
<organism evidence="6 7">
    <name type="scientific">Phaeoacremonium minimum (strain UCR-PA7)</name>
    <name type="common">Esca disease fungus</name>
    <name type="synonym">Togninia minima</name>
    <dbReference type="NCBI Taxonomy" id="1286976"/>
    <lineage>
        <taxon>Eukaryota</taxon>
        <taxon>Fungi</taxon>
        <taxon>Dikarya</taxon>
        <taxon>Ascomycota</taxon>
        <taxon>Pezizomycotina</taxon>
        <taxon>Sordariomycetes</taxon>
        <taxon>Sordariomycetidae</taxon>
        <taxon>Togniniales</taxon>
        <taxon>Togniniaceae</taxon>
        <taxon>Phaeoacremonium</taxon>
    </lineage>
</organism>
<proteinExistence type="inferred from homology"/>
<dbReference type="GO" id="GO:0071949">
    <property type="term" value="F:FAD binding"/>
    <property type="evidence" value="ECO:0007669"/>
    <property type="project" value="InterPro"/>
</dbReference>
<accession>R8BS64</accession>
<evidence type="ECO:0000256" key="2">
    <source>
        <dbReference type="ARBA" id="ARBA00022630"/>
    </source>
</evidence>
<dbReference type="InterPro" id="IPR036318">
    <property type="entry name" value="FAD-bd_PCMH-like_sf"/>
</dbReference>
<name>R8BS64_PHAM7</name>
<keyword evidence="3" id="KW-0274">FAD</keyword>
<dbReference type="RefSeq" id="XP_007913122.1">
    <property type="nucleotide sequence ID" value="XM_007914931.1"/>
</dbReference>
<gene>
    <name evidence="6" type="ORF">UCRPA7_2360</name>
</gene>
<sequence>MAGVPISNLSAELGPNSELGKALTAALPGRVSLPGSDQFNASNGSYYSAFENEIVPAAIAHPTSVAEVATLIKTLKPLLLGQPSGSPKLAIRGAGHAPHPGAANAQDGVTVDMRGLKGIKLSHDKTAVSIAAGETWDKVYEALAPEGLTVAGGRVTAVGVTGFLLGGGLSYFSTVRGFGVDNVTNFELVLASGEVVQANASINPDLYRAVQGGSNNFGIVTRFDMAVFPRTETMWGGLLYATIDNLTKSHQALYDFATAEGDAVDENAHIQVIAAYITANNMGFDVVGANLYHTEGVANPPCFKGLLEMEGRIEQFTTLRQDTHLGFCQEQAMLNSAGKRQFFITSTIKPSLELFNAVYERFHADALALKDSVAGIVLALVLQPLTKTMLLNSCRQRQADDTGYNSQGLRVEDGPLIVVLVSSTWAKPSDDDTVIKMVEKMNADIQALAQERRMGHRYIFPNYAWTGQNVMQGYGEERLAELKSASEKWDPERFFQTVVTGGFKLGE</sequence>
<dbReference type="InterPro" id="IPR006094">
    <property type="entry name" value="Oxid_FAD_bind_N"/>
</dbReference>
<keyword evidence="7" id="KW-1185">Reference proteome</keyword>
<evidence type="ECO:0000313" key="7">
    <source>
        <dbReference type="Proteomes" id="UP000014074"/>
    </source>
</evidence>
<dbReference type="InterPro" id="IPR016166">
    <property type="entry name" value="FAD-bd_PCMH"/>
</dbReference>
<dbReference type="Proteomes" id="UP000014074">
    <property type="component" value="Unassembled WGS sequence"/>
</dbReference>